<comment type="similarity">
    <text evidence="1 2">Belongs to the small heat shock protein (HSP20) family.</text>
</comment>
<dbReference type="Pfam" id="PF00011">
    <property type="entry name" value="HSP20"/>
    <property type="match status" value="1"/>
</dbReference>
<evidence type="ECO:0000256" key="1">
    <source>
        <dbReference type="PROSITE-ProRule" id="PRU00285"/>
    </source>
</evidence>
<evidence type="ECO:0000256" key="3">
    <source>
        <dbReference type="SAM" id="MobiDB-lite"/>
    </source>
</evidence>
<dbReference type="InterPro" id="IPR001436">
    <property type="entry name" value="Alpha-crystallin/sHSP_animal"/>
</dbReference>
<dbReference type="GO" id="GO:0042026">
    <property type="term" value="P:protein refolding"/>
    <property type="evidence" value="ECO:0007669"/>
    <property type="project" value="TreeGrafter"/>
</dbReference>
<dbReference type="InterPro" id="IPR008978">
    <property type="entry name" value="HSP20-like_chaperone"/>
</dbReference>
<dbReference type="GO" id="GO:0005737">
    <property type="term" value="C:cytoplasm"/>
    <property type="evidence" value="ECO:0007669"/>
    <property type="project" value="TreeGrafter"/>
</dbReference>
<feature type="compositionally biased region" description="Polar residues" evidence="3">
    <location>
        <begin position="274"/>
        <end position="287"/>
    </location>
</feature>
<dbReference type="PANTHER" id="PTHR45640">
    <property type="entry name" value="HEAT SHOCK PROTEIN HSP-12.2-RELATED"/>
    <property type="match status" value="1"/>
</dbReference>
<dbReference type="InterPro" id="IPR002068">
    <property type="entry name" value="A-crystallin/Hsp20_dom"/>
</dbReference>
<evidence type="ECO:0000259" key="4">
    <source>
        <dbReference type="PROSITE" id="PS01031"/>
    </source>
</evidence>
<sequence length="293" mass="32920">MHEVCSILKQWGTSVDVTEIENGGRRECFQNNHQEQTALPINMSVVPLMFRDWWDDFDRPTRLMDQHFAMGLRRDDLLSSLNPLLPLRSSGYLRPWRHLNRQDSGGVSSITTEKDKFQSPQCECKLSPVAQFYMSQVILDVQQFSPSEITVKTVGNEVIVEAKHEEKQDEHGYVSRHFLRRYLLPTDIEVKDVVSSLSSDGVLTVTAPKKDSNHDPPVISSLIQHESDTLDHGAMEAGTSMLVANCLRRSPPLPAGERSVPIIQTGVPAMKPATESQVKIEQPSSPSVEHPKD</sequence>
<dbReference type="GO" id="GO:0005634">
    <property type="term" value="C:nucleus"/>
    <property type="evidence" value="ECO:0007669"/>
    <property type="project" value="TreeGrafter"/>
</dbReference>
<name>A0A7R9CXP3_TIMCR</name>
<dbReference type="AlphaFoldDB" id="A0A7R9CXP3"/>
<proteinExistence type="inferred from homology"/>
<reference evidence="5" key="1">
    <citation type="submission" date="2020-11" db="EMBL/GenBank/DDBJ databases">
        <authorList>
            <person name="Tran Van P."/>
        </authorList>
    </citation>
    <scope>NUCLEOTIDE SEQUENCE</scope>
</reference>
<dbReference type="PROSITE" id="PS01031">
    <property type="entry name" value="SHSP"/>
    <property type="match status" value="1"/>
</dbReference>
<dbReference type="PANTHER" id="PTHR45640:SF34">
    <property type="entry name" value="PROTEIN LETHAL(2)ESSENTIAL FOR LIFE"/>
    <property type="match status" value="1"/>
</dbReference>
<dbReference type="Gene3D" id="2.60.40.790">
    <property type="match status" value="1"/>
</dbReference>
<dbReference type="PRINTS" id="PR00299">
    <property type="entry name" value="ACRYSTALLIN"/>
</dbReference>
<feature type="domain" description="SHSP" evidence="4">
    <location>
        <begin position="112"/>
        <end position="226"/>
    </location>
</feature>
<dbReference type="GO" id="GO:0009408">
    <property type="term" value="P:response to heat"/>
    <property type="evidence" value="ECO:0007669"/>
    <property type="project" value="TreeGrafter"/>
</dbReference>
<protein>
    <recommendedName>
        <fullName evidence="4">SHSP domain-containing protein</fullName>
    </recommendedName>
</protein>
<feature type="region of interest" description="Disordered" evidence="3">
    <location>
        <begin position="253"/>
        <end position="293"/>
    </location>
</feature>
<gene>
    <name evidence="5" type="ORF">TCEB3V08_LOCUS7484</name>
</gene>
<organism evidence="5">
    <name type="scientific">Timema cristinae</name>
    <name type="common">Walking stick</name>
    <dbReference type="NCBI Taxonomy" id="61476"/>
    <lineage>
        <taxon>Eukaryota</taxon>
        <taxon>Metazoa</taxon>
        <taxon>Ecdysozoa</taxon>
        <taxon>Arthropoda</taxon>
        <taxon>Hexapoda</taxon>
        <taxon>Insecta</taxon>
        <taxon>Pterygota</taxon>
        <taxon>Neoptera</taxon>
        <taxon>Polyneoptera</taxon>
        <taxon>Phasmatodea</taxon>
        <taxon>Timematodea</taxon>
        <taxon>Timematoidea</taxon>
        <taxon>Timematidae</taxon>
        <taxon>Timema</taxon>
    </lineage>
</organism>
<evidence type="ECO:0000256" key="2">
    <source>
        <dbReference type="RuleBase" id="RU003616"/>
    </source>
</evidence>
<evidence type="ECO:0000313" key="5">
    <source>
        <dbReference type="EMBL" id="CAD7404388.1"/>
    </source>
</evidence>
<dbReference type="CDD" id="cd06526">
    <property type="entry name" value="metazoan_ACD"/>
    <property type="match status" value="1"/>
</dbReference>
<accession>A0A7R9CXP3</accession>
<dbReference type="GO" id="GO:0051082">
    <property type="term" value="F:unfolded protein binding"/>
    <property type="evidence" value="ECO:0007669"/>
    <property type="project" value="TreeGrafter"/>
</dbReference>
<dbReference type="EMBL" id="OC319139">
    <property type="protein sequence ID" value="CAD7404388.1"/>
    <property type="molecule type" value="Genomic_DNA"/>
</dbReference>
<dbReference type="SUPFAM" id="SSF49764">
    <property type="entry name" value="HSP20-like chaperones"/>
    <property type="match status" value="1"/>
</dbReference>